<accession>A0ABT3T1X4</accession>
<dbReference type="InterPro" id="IPR012674">
    <property type="entry name" value="Calycin"/>
</dbReference>
<protein>
    <submittedName>
        <fullName evidence="2">DUF1794 domain-containing protein</fullName>
    </submittedName>
</protein>
<sequence>MIDGIEYGPLAGLLGQWSGKRGMDVSPDNQAQDDKTAFTDELTFRVAGAAENAEEQQLVGVRYRHVVRKSCSGLIFHDQIGHWLYEPATHTIMHSLTIPRGVCILAGGKLATEGQALVFDVSATAGDDTFGVLQSPFMKDKAKTRAFTMKLILQDDILSYRETTSLHIYGADFEHIDASKLQRITYDPD</sequence>
<keyword evidence="3" id="KW-1185">Reference proteome</keyword>
<reference evidence="2" key="1">
    <citation type="submission" date="2019-02" db="EMBL/GenBank/DDBJ databases">
        <authorList>
            <person name="Li S.-H."/>
        </authorList>
    </citation>
    <scope>NUCLEOTIDE SEQUENCE</scope>
    <source>
        <strain evidence="2">IMCC11814</strain>
    </source>
</reference>
<dbReference type="Proteomes" id="UP001143304">
    <property type="component" value="Unassembled WGS sequence"/>
</dbReference>
<proteinExistence type="predicted"/>
<dbReference type="Gene3D" id="2.40.128.20">
    <property type="match status" value="1"/>
</dbReference>
<gene>
    <name evidence="2" type="ORF">EYC82_02640</name>
</gene>
<evidence type="ECO:0000313" key="3">
    <source>
        <dbReference type="Proteomes" id="UP001143304"/>
    </source>
</evidence>
<evidence type="ECO:0000313" key="2">
    <source>
        <dbReference type="EMBL" id="MCX2976253.1"/>
    </source>
</evidence>
<organism evidence="2 3">
    <name type="scientific">Candidatus Marimicrobium litorale</name>
    <dbReference type="NCBI Taxonomy" id="2518991"/>
    <lineage>
        <taxon>Bacteria</taxon>
        <taxon>Pseudomonadati</taxon>
        <taxon>Pseudomonadota</taxon>
        <taxon>Gammaproteobacteria</taxon>
        <taxon>Cellvibrionales</taxon>
        <taxon>Halieaceae</taxon>
        <taxon>Marimicrobium</taxon>
    </lineage>
</organism>
<dbReference type="InterPro" id="IPR014878">
    <property type="entry name" value="THAP4-like_heme-bd"/>
</dbReference>
<feature type="domain" description="THAP4-like heme-binding" evidence="1">
    <location>
        <begin position="7"/>
        <end position="183"/>
    </location>
</feature>
<name>A0ABT3T1X4_9GAMM</name>
<dbReference type="Pfam" id="PF08768">
    <property type="entry name" value="THAP4_heme-bd"/>
    <property type="match status" value="1"/>
</dbReference>
<comment type="caution">
    <text evidence="2">The sequence shown here is derived from an EMBL/GenBank/DDBJ whole genome shotgun (WGS) entry which is preliminary data.</text>
</comment>
<dbReference type="SUPFAM" id="SSF50814">
    <property type="entry name" value="Lipocalins"/>
    <property type="match status" value="1"/>
</dbReference>
<evidence type="ECO:0000259" key="1">
    <source>
        <dbReference type="Pfam" id="PF08768"/>
    </source>
</evidence>
<dbReference type="EMBL" id="SHNO01000001">
    <property type="protein sequence ID" value="MCX2976253.1"/>
    <property type="molecule type" value="Genomic_DNA"/>
</dbReference>